<dbReference type="EMBL" id="JAUSWA010000015">
    <property type="protein sequence ID" value="MDQ0494710.1"/>
    <property type="molecule type" value="Genomic_DNA"/>
</dbReference>
<name>A0ABU0L1I8_9BACL</name>
<evidence type="ECO:0000313" key="1">
    <source>
        <dbReference type="EMBL" id="MDQ0494710.1"/>
    </source>
</evidence>
<dbReference type="Proteomes" id="UP001242811">
    <property type="component" value="Unassembled WGS sequence"/>
</dbReference>
<evidence type="ECO:0000313" key="2">
    <source>
        <dbReference type="Proteomes" id="UP001242811"/>
    </source>
</evidence>
<protein>
    <submittedName>
        <fullName evidence="1">Uncharacterized protein</fullName>
    </submittedName>
</protein>
<sequence>MKSTFLPAVLSGGGILFIQHTACPVKRLLHLVGAKVLTVFAFCCR</sequence>
<proteinExistence type="predicted"/>
<comment type="caution">
    <text evidence="1">The sequence shown here is derived from an EMBL/GenBank/DDBJ whole genome shotgun (WGS) entry which is preliminary data.</text>
</comment>
<keyword evidence="2" id="KW-1185">Reference proteome</keyword>
<organism evidence="1 2">
    <name type="scientific">Paenibacillus brasilensis</name>
    <dbReference type="NCBI Taxonomy" id="128574"/>
    <lineage>
        <taxon>Bacteria</taxon>
        <taxon>Bacillati</taxon>
        <taxon>Bacillota</taxon>
        <taxon>Bacilli</taxon>
        <taxon>Bacillales</taxon>
        <taxon>Paenibacillaceae</taxon>
        <taxon>Paenibacillus</taxon>
    </lineage>
</organism>
<gene>
    <name evidence="1" type="ORF">QOZ95_002876</name>
</gene>
<accession>A0ABU0L1I8</accession>
<reference evidence="1 2" key="1">
    <citation type="submission" date="2023-07" db="EMBL/GenBank/DDBJ databases">
        <title>Genomic Encyclopedia of Type Strains, Phase IV (KMG-IV): sequencing the most valuable type-strain genomes for metagenomic binning, comparative biology and taxonomic classification.</title>
        <authorList>
            <person name="Goeker M."/>
        </authorList>
    </citation>
    <scope>NUCLEOTIDE SEQUENCE [LARGE SCALE GENOMIC DNA]</scope>
    <source>
        <strain evidence="1 2">DSM 14914</strain>
    </source>
</reference>